<name>A0A2H5EXR9_9RHOB</name>
<organism evidence="1 2">
    <name type="scientific">Paracoccus zhejiangensis</name>
    <dbReference type="NCBI Taxonomy" id="1077935"/>
    <lineage>
        <taxon>Bacteria</taxon>
        <taxon>Pseudomonadati</taxon>
        <taxon>Pseudomonadota</taxon>
        <taxon>Alphaproteobacteria</taxon>
        <taxon>Rhodobacterales</taxon>
        <taxon>Paracoccaceae</taxon>
        <taxon>Paracoccus</taxon>
    </lineage>
</organism>
<sequence length="80" mass="8964">MGATSLQHRGLARGYLSDEVSVRTVSLIASVKADLSCRVWNRIPDGVRGQIIELALDEHELSPRELASFTDESVRSFMYR</sequence>
<dbReference type="AlphaFoldDB" id="A0A2H5EXR9"/>
<accession>A0A2H5EXR9</accession>
<dbReference type="Proteomes" id="UP000234530">
    <property type="component" value="Chromosome"/>
</dbReference>
<dbReference type="OrthoDB" id="9803878at2"/>
<gene>
    <name evidence="1" type="ORF">CX676_07740</name>
</gene>
<evidence type="ECO:0000313" key="2">
    <source>
        <dbReference type="Proteomes" id="UP000234530"/>
    </source>
</evidence>
<proteinExistence type="predicted"/>
<evidence type="ECO:0000313" key="1">
    <source>
        <dbReference type="EMBL" id="AUH64063.1"/>
    </source>
</evidence>
<protein>
    <submittedName>
        <fullName evidence="1">Uncharacterized protein</fullName>
    </submittedName>
</protein>
<dbReference type="EMBL" id="CP025430">
    <property type="protein sequence ID" value="AUH64063.1"/>
    <property type="molecule type" value="Genomic_DNA"/>
</dbReference>
<dbReference type="KEGG" id="pzh:CX676_07740"/>
<keyword evidence="2" id="KW-1185">Reference proteome</keyword>
<reference evidence="1 2" key="1">
    <citation type="journal article" date="2013" name="Antonie Van Leeuwenhoek">
        <title>Paracoccus zhejiangensis sp. nov., isolated from activated sludge in wastewater-treatment system.</title>
        <authorList>
            <person name="Wu Z.G."/>
            <person name="Zhang D.F."/>
            <person name="Liu Y.L."/>
            <person name="Wang F."/>
            <person name="Jiang X."/>
            <person name="Li C."/>
            <person name="Li S.P."/>
            <person name="Hong Q."/>
            <person name="Li W.J."/>
        </authorList>
    </citation>
    <scope>NUCLEOTIDE SEQUENCE [LARGE SCALE GENOMIC DNA]</scope>
    <source>
        <strain evidence="1 2">J6</strain>
    </source>
</reference>